<evidence type="ECO:0000313" key="2">
    <source>
        <dbReference type="Proteomes" id="UP000623593"/>
    </source>
</evidence>
<protein>
    <submittedName>
        <fullName evidence="1">Uncharacterized protein</fullName>
    </submittedName>
</protein>
<gene>
    <name evidence="1" type="ORF">EVC11_019</name>
</gene>
<reference evidence="1" key="1">
    <citation type="submission" date="2020-01" db="EMBL/GenBank/DDBJ databases">
        <title>Patterns of diversity and host range of bacteriophage communities associated with bean-nodulatin bacteria.</title>
        <authorList>
            <person name="Vann Cauwenberghe J."/>
            <person name="Santamaria R.I."/>
            <person name="Bustos P."/>
            <person name="Juarez S."/>
            <person name="Gonzalez V."/>
        </authorList>
    </citation>
    <scope>NUCLEOTIDE SEQUENCE</scope>
</reference>
<keyword evidence="2" id="KW-1185">Reference proteome</keyword>
<name>A0A7S5UZL7_9CAUD</name>
<dbReference type="EMBL" id="MN988539">
    <property type="protein sequence ID" value="QIG74601.1"/>
    <property type="molecule type" value="Genomic_DNA"/>
</dbReference>
<organism evidence="1 2">
    <name type="scientific">Rhizobium phage RHph_I20</name>
    <dbReference type="NCBI Taxonomy" id="2509730"/>
    <lineage>
        <taxon>Viruses</taxon>
        <taxon>Duplodnaviria</taxon>
        <taxon>Heunggongvirae</taxon>
        <taxon>Uroviricota</taxon>
        <taxon>Caudoviricetes</taxon>
        <taxon>Autographivirales</taxon>
        <taxon>Autographivirales incertae sedis</taxon>
        <taxon>Morelosvirus</taxon>
        <taxon>Morelosvirus RHphI20</taxon>
    </lineage>
</organism>
<evidence type="ECO:0000313" key="1">
    <source>
        <dbReference type="EMBL" id="QIG74601.1"/>
    </source>
</evidence>
<sequence>MSYRVEVHYTNGDTAWTHYTFYPQARDHCAYRLDDKYVSAVRVTNEKTGKVRFKRAKDAAGLRWLHQEGADVLG</sequence>
<dbReference type="Proteomes" id="UP000623593">
    <property type="component" value="Segment"/>
</dbReference>
<proteinExistence type="predicted"/>
<accession>A0A7S5UZL7</accession>